<sequence length="264" mass="30034">MAELPTPPASRQSSESPELQLKQSREAESSAKTLELLDYSLERYLLLLHQHQKLQADLAKKLSSVYFAIRPARSFPPGVEKLMIRQGFFSLAHANYTCPPGRRYGADYYDERMKAIRRMAIRSPPCAEEEKIMDGAEDDPQGECPPDEYRQIFAIDETTNNQQVEEPETSEDKEEADSEVDNTHQVNPSATSDRDSATSESSSKERSRFSDPIHWYGILVSPSLRSAQKSFTEAVEQHLPKLASVVVEMQTVEREIERLRSQLR</sequence>
<gene>
    <name evidence="3" type="ORF">CNMCM6805_007060</name>
</gene>
<feature type="compositionally biased region" description="Basic and acidic residues" evidence="2">
    <location>
        <begin position="192"/>
        <end position="208"/>
    </location>
</feature>
<protein>
    <recommendedName>
        <fullName evidence="1">Vacuolar ATPase assembly protein VMA22</fullName>
    </recommendedName>
</protein>
<dbReference type="PANTHER" id="PTHR31996:SF2">
    <property type="entry name" value="COILED-COIL DOMAIN-CONTAINING PROTEIN 115"/>
    <property type="match status" value="1"/>
</dbReference>
<evidence type="ECO:0000313" key="3">
    <source>
        <dbReference type="EMBL" id="KAF4237288.1"/>
    </source>
</evidence>
<accession>A0A8H4H662</accession>
<dbReference type="GO" id="GO:1990871">
    <property type="term" value="C:Vma12-Vma22 assembly complex"/>
    <property type="evidence" value="ECO:0007669"/>
    <property type="project" value="TreeGrafter"/>
</dbReference>
<reference evidence="3" key="1">
    <citation type="journal article" date="2020" name="bioRxiv">
        <title>Genomic and phenotypic heterogeneity of clinical isolates of the human pathogens Aspergillus fumigatus, Aspergillus lentulus and Aspergillus fumigatiaffinis.</title>
        <authorList>
            <person name="dos Santos R.A.C."/>
            <person name="Steenwyk J.L."/>
            <person name="Rivero-Menendez O."/>
            <person name="Mead M.E."/>
            <person name="Silva L.P."/>
            <person name="Bastos R.W."/>
            <person name="Alastruey-Izquierdo A."/>
            <person name="Goldman G.H."/>
            <person name="Rokas A."/>
        </authorList>
    </citation>
    <scope>NUCLEOTIDE SEQUENCE</scope>
    <source>
        <strain evidence="3">CNM-CM6805</strain>
    </source>
</reference>
<dbReference type="GO" id="GO:0051082">
    <property type="term" value="F:unfolded protein binding"/>
    <property type="evidence" value="ECO:0007669"/>
    <property type="project" value="TreeGrafter"/>
</dbReference>
<feature type="region of interest" description="Disordered" evidence="2">
    <location>
        <begin position="1"/>
        <end position="27"/>
    </location>
</feature>
<dbReference type="Proteomes" id="UP000653565">
    <property type="component" value="Unassembled WGS sequence"/>
</dbReference>
<organism evidence="3 4">
    <name type="scientific">Aspergillus fumigatiaffinis</name>
    <dbReference type="NCBI Taxonomy" id="340414"/>
    <lineage>
        <taxon>Eukaryota</taxon>
        <taxon>Fungi</taxon>
        <taxon>Dikarya</taxon>
        <taxon>Ascomycota</taxon>
        <taxon>Pezizomycotina</taxon>
        <taxon>Eurotiomycetes</taxon>
        <taxon>Eurotiomycetidae</taxon>
        <taxon>Eurotiales</taxon>
        <taxon>Aspergillaceae</taxon>
        <taxon>Aspergillus</taxon>
        <taxon>Aspergillus subgen. Fumigati</taxon>
    </lineage>
</organism>
<dbReference type="InterPro" id="IPR040357">
    <property type="entry name" value="Vma22/CCDC115"/>
</dbReference>
<evidence type="ECO:0000256" key="2">
    <source>
        <dbReference type="SAM" id="MobiDB-lite"/>
    </source>
</evidence>
<dbReference type="GO" id="GO:0070072">
    <property type="term" value="P:vacuolar proton-transporting V-type ATPase complex assembly"/>
    <property type="evidence" value="ECO:0007669"/>
    <property type="project" value="InterPro"/>
</dbReference>
<keyword evidence="4" id="KW-1185">Reference proteome</keyword>
<feature type="compositionally biased region" description="Acidic residues" evidence="2">
    <location>
        <begin position="165"/>
        <end position="180"/>
    </location>
</feature>
<feature type="region of interest" description="Disordered" evidence="2">
    <location>
        <begin position="126"/>
        <end position="208"/>
    </location>
</feature>
<comment type="caution">
    <text evidence="3">The sequence shown here is derived from an EMBL/GenBank/DDBJ whole genome shotgun (WGS) entry which is preliminary data.</text>
</comment>
<proteinExistence type="predicted"/>
<dbReference type="Pfam" id="PF21730">
    <property type="entry name" value="Vma22_CCDC115"/>
    <property type="match status" value="1"/>
</dbReference>
<reference evidence="3" key="2">
    <citation type="submission" date="2020-04" db="EMBL/GenBank/DDBJ databases">
        <authorList>
            <person name="Santos R.A.C."/>
            <person name="Steenwyk J.L."/>
            <person name="Rivero-Menendez O."/>
            <person name="Mead M.E."/>
            <person name="Silva L.P."/>
            <person name="Bastos R.W."/>
            <person name="Alastruey-Izquierdo A."/>
            <person name="Goldman G.H."/>
            <person name="Rokas A."/>
        </authorList>
    </citation>
    <scope>NUCLEOTIDE SEQUENCE</scope>
    <source>
        <strain evidence="3">CNM-CM6805</strain>
    </source>
</reference>
<evidence type="ECO:0000256" key="1">
    <source>
        <dbReference type="ARBA" id="ARBA00093634"/>
    </source>
</evidence>
<dbReference type="PANTHER" id="PTHR31996">
    <property type="entry name" value="COILED-COIL DOMAIN-CONTAINING PROTEIN 115"/>
    <property type="match status" value="1"/>
</dbReference>
<evidence type="ECO:0000313" key="4">
    <source>
        <dbReference type="Proteomes" id="UP000653565"/>
    </source>
</evidence>
<name>A0A8H4H662_9EURO</name>
<dbReference type="EMBL" id="JAAAPX010000046">
    <property type="protein sequence ID" value="KAF4237288.1"/>
    <property type="molecule type" value="Genomic_DNA"/>
</dbReference>
<dbReference type="AlphaFoldDB" id="A0A8H4H662"/>